<keyword evidence="3" id="KW-0645">Protease</keyword>
<dbReference type="PANTHER" id="PTHR37016">
    <property type="match status" value="1"/>
</dbReference>
<dbReference type="RefSeq" id="WP_141289219.1">
    <property type="nucleotide sequence ID" value="NZ_BAAAEW010000022.1"/>
</dbReference>
<feature type="signal peptide" evidence="8">
    <location>
        <begin position="1"/>
        <end position="19"/>
    </location>
</feature>
<dbReference type="Gene3D" id="2.60.40.2970">
    <property type="match status" value="1"/>
</dbReference>
<comment type="caution">
    <text evidence="10">The sequence shown here is derived from an EMBL/GenBank/DDBJ whole genome shotgun (WGS) entry which is preliminary data.</text>
</comment>
<dbReference type="Pfam" id="PF14521">
    <property type="entry name" value="Aspzincin_M35"/>
    <property type="match status" value="1"/>
</dbReference>
<dbReference type="EMBL" id="BAAAEW010000022">
    <property type="protein sequence ID" value="GAA0756213.1"/>
    <property type="molecule type" value="Genomic_DNA"/>
</dbReference>
<dbReference type="InterPro" id="IPR050414">
    <property type="entry name" value="Fungal_M35_metalloproteases"/>
</dbReference>
<comment type="similarity">
    <text evidence="2">Belongs to the peptidase M35 family.</text>
</comment>
<evidence type="ECO:0000259" key="9">
    <source>
        <dbReference type="SMART" id="SM01351"/>
    </source>
</evidence>
<keyword evidence="6" id="KW-0862">Zinc</keyword>
<comment type="cofactor">
    <cofactor evidence="1">
        <name>Zn(2+)</name>
        <dbReference type="ChEBI" id="CHEBI:29105"/>
    </cofactor>
</comment>
<evidence type="ECO:0000256" key="3">
    <source>
        <dbReference type="ARBA" id="ARBA00022670"/>
    </source>
</evidence>
<dbReference type="Gene3D" id="3.40.390.10">
    <property type="entry name" value="Collagenase (Catalytic Domain)"/>
    <property type="match status" value="1"/>
</dbReference>
<dbReference type="InterPro" id="IPR034115">
    <property type="entry name" value="M35_peptidyl-Lys"/>
</dbReference>
<dbReference type="SMART" id="SM01351">
    <property type="entry name" value="Aspzincin_M35"/>
    <property type="match status" value="1"/>
</dbReference>
<accession>A0ABN1K6A8</accession>
<keyword evidence="5" id="KW-0378">Hydrolase</keyword>
<evidence type="ECO:0000256" key="7">
    <source>
        <dbReference type="ARBA" id="ARBA00023049"/>
    </source>
</evidence>
<evidence type="ECO:0000256" key="1">
    <source>
        <dbReference type="ARBA" id="ARBA00001947"/>
    </source>
</evidence>
<keyword evidence="11" id="KW-1185">Reference proteome</keyword>
<dbReference type="PANTHER" id="PTHR37016:SF3">
    <property type="entry name" value="NEUTRAL PROTEASE 2-RELATED"/>
    <property type="match status" value="1"/>
</dbReference>
<gene>
    <name evidence="10" type="ORF">GCM10009107_34480</name>
</gene>
<keyword evidence="7" id="KW-0482">Metalloprotease</keyword>
<evidence type="ECO:0000313" key="10">
    <source>
        <dbReference type="EMBL" id="GAA0756213.1"/>
    </source>
</evidence>
<dbReference type="Proteomes" id="UP001500279">
    <property type="component" value="Unassembled WGS sequence"/>
</dbReference>
<evidence type="ECO:0000256" key="6">
    <source>
        <dbReference type="ARBA" id="ARBA00022833"/>
    </source>
</evidence>
<dbReference type="InterPro" id="IPR024079">
    <property type="entry name" value="MetalloPept_cat_dom_sf"/>
</dbReference>
<dbReference type="CDD" id="cd11306">
    <property type="entry name" value="M35_peptidyl-Lys"/>
    <property type="match status" value="1"/>
</dbReference>
<dbReference type="SUPFAM" id="SSF55486">
    <property type="entry name" value="Metalloproteases ('zincins'), catalytic domain"/>
    <property type="match status" value="1"/>
</dbReference>
<feature type="chain" id="PRO_5045118136" evidence="8">
    <location>
        <begin position="20"/>
        <end position="354"/>
    </location>
</feature>
<protein>
    <submittedName>
        <fullName evidence="10">M35 family metallo-endopeptidase</fullName>
    </submittedName>
</protein>
<reference evidence="10 11" key="1">
    <citation type="journal article" date="2019" name="Int. J. Syst. Evol. Microbiol.">
        <title>The Global Catalogue of Microorganisms (GCM) 10K type strain sequencing project: providing services to taxonomists for standard genome sequencing and annotation.</title>
        <authorList>
            <consortium name="The Broad Institute Genomics Platform"/>
            <consortium name="The Broad Institute Genome Sequencing Center for Infectious Disease"/>
            <person name="Wu L."/>
            <person name="Ma J."/>
        </authorList>
    </citation>
    <scope>NUCLEOTIDE SEQUENCE [LARGE SCALE GENOMIC DNA]</scope>
    <source>
        <strain evidence="10 11">JCM 15503</strain>
    </source>
</reference>
<evidence type="ECO:0000313" key="11">
    <source>
        <dbReference type="Proteomes" id="UP001500279"/>
    </source>
</evidence>
<dbReference type="InterPro" id="IPR029463">
    <property type="entry name" value="Lys_MEP"/>
</dbReference>
<proteinExistence type="inferred from homology"/>
<sequence>MFKTSTIVAAMLVAAGASAAAREVLDVQLSLDSAVVQGDSQVAVHVTVTNTTGHDVKVLKSQLPSKHLQGPLFRVLQDDGTPAAYVGPLVKRAAPTAKDFVALPAGGSLSYTVDLSRDYALGNGHYRIEYVGGGLRQGAVDFASTAPAELWTQGRSAEQAAFIDPEEAVQAQTDELLGRAHLASISYTGACTSTEKSTLVSAVSAATTYATNTTTYLSGTPSATQRYVKWFGTYSSSGWNTAKSHFTNETSAFTTQPLTLDCSCNDSGTYAYVYANQPYKIYLCGAFWSAPMTGTDSKGGTLVHEMSHFTVVAGTDDWAYGQTKAARLAKTNPTKALDNADSHEYFAENNPSLP</sequence>
<evidence type="ECO:0000256" key="8">
    <source>
        <dbReference type="SAM" id="SignalP"/>
    </source>
</evidence>
<keyword evidence="4" id="KW-0479">Metal-binding</keyword>
<organism evidence="10 11">
    <name type="scientific">Ideonella azotifigens</name>
    <dbReference type="NCBI Taxonomy" id="513160"/>
    <lineage>
        <taxon>Bacteria</taxon>
        <taxon>Pseudomonadati</taxon>
        <taxon>Pseudomonadota</taxon>
        <taxon>Betaproteobacteria</taxon>
        <taxon>Burkholderiales</taxon>
        <taxon>Sphaerotilaceae</taxon>
        <taxon>Ideonella</taxon>
    </lineage>
</organism>
<evidence type="ECO:0000256" key="4">
    <source>
        <dbReference type="ARBA" id="ARBA00022723"/>
    </source>
</evidence>
<feature type="domain" description="Lysine-specific metallo-endopeptidase" evidence="9">
    <location>
        <begin position="215"/>
        <end position="348"/>
    </location>
</feature>
<keyword evidence="8" id="KW-0732">Signal</keyword>
<evidence type="ECO:0000256" key="5">
    <source>
        <dbReference type="ARBA" id="ARBA00022801"/>
    </source>
</evidence>
<name>A0ABN1K6A8_9BURK</name>
<evidence type="ECO:0000256" key="2">
    <source>
        <dbReference type="ARBA" id="ARBA00010279"/>
    </source>
</evidence>